<dbReference type="HOGENOM" id="CLU_2393091_0_0_4"/>
<evidence type="ECO:0000313" key="1">
    <source>
        <dbReference type="EMBL" id="EGP43735.1"/>
    </source>
</evidence>
<proteinExistence type="predicted"/>
<gene>
    <name evidence="1" type="ORF">AXXA_24630</name>
</gene>
<reference evidence="1 2" key="1">
    <citation type="submission" date="2011-06" db="EMBL/GenBank/DDBJ databases">
        <authorList>
            <person name="Bador J."/>
            <person name="Amoureux L."/>
            <person name="Neuwirth C."/>
        </authorList>
    </citation>
    <scope>NUCLEOTIDE SEQUENCE [LARGE SCALE GENOMIC DNA]</scope>
    <source>
        <strain evidence="1 2">AXX-A</strain>
    </source>
</reference>
<organism evidence="1 2">
    <name type="scientific">Achromobacter insuavis AXX-A</name>
    <dbReference type="NCBI Taxonomy" id="1003200"/>
    <lineage>
        <taxon>Bacteria</taxon>
        <taxon>Pseudomonadati</taxon>
        <taxon>Pseudomonadota</taxon>
        <taxon>Betaproteobacteria</taxon>
        <taxon>Burkholderiales</taxon>
        <taxon>Alcaligenaceae</taxon>
        <taxon>Achromobacter</taxon>
    </lineage>
</organism>
<dbReference type="AlphaFoldDB" id="F7T7I4"/>
<protein>
    <submittedName>
        <fullName evidence="1">Uncharacterized protein</fullName>
    </submittedName>
</protein>
<accession>F7T7I4</accession>
<name>F7T7I4_9BURK</name>
<dbReference type="Proteomes" id="UP000004853">
    <property type="component" value="Unassembled WGS sequence"/>
</dbReference>
<evidence type="ECO:0000313" key="2">
    <source>
        <dbReference type="Proteomes" id="UP000004853"/>
    </source>
</evidence>
<comment type="caution">
    <text evidence="1">The sequence shown here is derived from an EMBL/GenBank/DDBJ whole genome shotgun (WGS) entry which is preliminary data.</text>
</comment>
<dbReference type="EMBL" id="AFRQ01000111">
    <property type="protein sequence ID" value="EGP43735.1"/>
    <property type="molecule type" value="Genomic_DNA"/>
</dbReference>
<sequence>MALMPAAWVMASVTLTAPRARSCSLLMTSMLAGVSNGRRPSRVPVLACSSRVARGVSPETAMAGRVATPRAAAGATAVAAAGGTAPIAHAAPA</sequence>